<dbReference type="Gene3D" id="1.10.10.60">
    <property type="entry name" value="Homeodomain-like"/>
    <property type="match status" value="1"/>
</dbReference>
<dbReference type="InterPro" id="IPR007889">
    <property type="entry name" value="HTH_Psq"/>
</dbReference>
<dbReference type="InterPro" id="IPR019787">
    <property type="entry name" value="Znf_PHD-finger"/>
</dbReference>
<keyword evidence="6" id="KW-0418">Kinase</keyword>
<proteinExistence type="predicted"/>
<dbReference type="InterPro" id="IPR019786">
    <property type="entry name" value="Zinc_finger_PHD-type_CS"/>
</dbReference>
<dbReference type="Gene3D" id="2.30.30.140">
    <property type="match status" value="1"/>
</dbReference>
<dbReference type="SUPFAM" id="SSF57903">
    <property type="entry name" value="FYVE/PHD zinc finger"/>
    <property type="match status" value="1"/>
</dbReference>
<evidence type="ECO:0000256" key="5">
    <source>
        <dbReference type="SAM" id="MobiDB-lite"/>
    </source>
</evidence>
<dbReference type="Pfam" id="PF00855">
    <property type="entry name" value="PWWP"/>
    <property type="match status" value="1"/>
</dbReference>
<keyword evidence="3" id="KW-0862">Zinc</keyword>
<dbReference type="Pfam" id="PF05225">
    <property type="entry name" value="HTH_psq"/>
    <property type="match status" value="1"/>
</dbReference>
<dbReference type="HOGENOM" id="CLU_244615_0_0_1"/>
<dbReference type="Gene3D" id="1.20.920.10">
    <property type="entry name" value="Bromodomain-like"/>
    <property type="match status" value="1"/>
</dbReference>
<feature type="compositionally biased region" description="Basic and acidic residues" evidence="5">
    <location>
        <begin position="141"/>
        <end position="162"/>
    </location>
</feature>
<feature type="region of interest" description="Disordered" evidence="5">
    <location>
        <begin position="684"/>
        <end position="741"/>
    </location>
</feature>
<evidence type="ECO:0000256" key="1">
    <source>
        <dbReference type="ARBA" id="ARBA00022723"/>
    </source>
</evidence>
<feature type="compositionally biased region" description="Basic and acidic residues" evidence="5">
    <location>
        <begin position="963"/>
        <end position="975"/>
    </location>
</feature>
<evidence type="ECO:0000256" key="2">
    <source>
        <dbReference type="ARBA" id="ARBA00022771"/>
    </source>
</evidence>
<dbReference type="CDD" id="cd20160">
    <property type="entry name" value="PWWP_PRKCBP1"/>
    <property type="match status" value="1"/>
</dbReference>
<feature type="region of interest" description="Disordered" evidence="5">
    <location>
        <begin position="1277"/>
        <end position="1328"/>
    </location>
</feature>
<dbReference type="PROSITE" id="PS50812">
    <property type="entry name" value="PWWP"/>
    <property type="match status" value="1"/>
</dbReference>
<keyword evidence="2" id="KW-0863">Zinc-finger</keyword>
<dbReference type="SMART" id="SM00297">
    <property type="entry name" value="BROMO"/>
    <property type="match status" value="1"/>
</dbReference>
<name>K1QAA5_MAGGI</name>
<dbReference type="GO" id="GO:0005634">
    <property type="term" value="C:nucleus"/>
    <property type="evidence" value="ECO:0007669"/>
    <property type="project" value="TreeGrafter"/>
</dbReference>
<dbReference type="InterPro" id="IPR037967">
    <property type="entry name" value="ZMYND8_Bromo_dom"/>
</dbReference>
<dbReference type="InterPro" id="IPR001487">
    <property type="entry name" value="Bromodomain"/>
</dbReference>
<dbReference type="InterPro" id="IPR056987">
    <property type="entry name" value="ZMYND8_CC"/>
</dbReference>
<dbReference type="InterPro" id="IPR000313">
    <property type="entry name" value="PWWP_dom"/>
</dbReference>
<protein>
    <submittedName>
        <fullName evidence="6">Kinase C-binding protein 1</fullName>
    </submittedName>
</protein>
<feature type="region of interest" description="Disordered" evidence="5">
    <location>
        <begin position="613"/>
        <end position="648"/>
    </location>
</feature>
<dbReference type="GO" id="GO:0003714">
    <property type="term" value="F:transcription corepressor activity"/>
    <property type="evidence" value="ECO:0007669"/>
    <property type="project" value="TreeGrafter"/>
</dbReference>
<dbReference type="SMART" id="SM00249">
    <property type="entry name" value="PHD"/>
    <property type="match status" value="1"/>
</dbReference>
<feature type="compositionally biased region" description="Polar residues" evidence="5">
    <location>
        <begin position="1022"/>
        <end position="1040"/>
    </location>
</feature>
<evidence type="ECO:0000256" key="4">
    <source>
        <dbReference type="ARBA" id="ARBA00023117"/>
    </source>
</evidence>
<dbReference type="SUPFAM" id="SSF63748">
    <property type="entry name" value="Tudor/PWWP/MBT"/>
    <property type="match status" value="1"/>
</dbReference>
<keyword evidence="1" id="KW-0479">Metal-binding</keyword>
<dbReference type="GO" id="GO:0008270">
    <property type="term" value="F:zinc ion binding"/>
    <property type="evidence" value="ECO:0007669"/>
    <property type="project" value="UniProtKB-KW"/>
</dbReference>
<reference evidence="6" key="1">
    <citation type="journal article" date="2012" name="Nature">
        <title>The oyster genome reveals stress adaptation and complexity of shell formation.</title>
        <authorList>
            <person name="Zhang G."/>
            <person name="Fang X."/>
            <person name="Guo X."/>
            <person name="Li L."/>
            <person name="Luo R."/>
            <person name="Xu F."/>
            <person name="Yang P."/>
            <person name="Zhang L."/>
            <person name="Wang X."/>
            <person name="Qi H."/>
            <person name="Xiong Z."/>
            <person name="Que H."/>
            <person name="Xie Y."/>
            <person name="Holland P.W."/>
            <person name="Paps J."/>
            <person name="Zhu Y."/>
            <person name="Wu F."/>
            <person name="Chen Y."/>
            <person name="Wang J."/>
            <person name="Peng C."/>
            <person name="Meng J."/>
            <person name="Yang L."/>
            <person name="Liu J."/>
            <person name="Wen B."/>
            <person name="Zhang N."/>
            <person name="Huang Z."/>
            <person name="Zhu Q."/>
            <person name="Feng Y."/>
            <person name="Mount A."/>
            <person name="Hedgecock D."/>
            <person name="Xu Z."/>
            <person name="Liu Y."/>
            <person name="Domazet-Loso T."/>
            <person name="Du Y."/>
            <person name="Sun X."/>
            <person name="Zhang S."/>
            <person name="Liu B."/>
            <person name="Cheng P."/>
            <person name="Jiang X."/>
            <person name="Li J."/>
            <person name="Fan D."/>
            <person name="Wang W."/>
            <person name="Fu W."/>
            <person name="Wang T."/>
            <person name="Wang B."/>
            <person name="Zhang J."/>
            <person name="Peng Z."/>
            <person name="Li Y."/>
            <person name="Li N."/>
            <person name="Wang J."/>
            <person name="Chen M."/>
            <person name="He Y."/>
            <person name="Tan F."/>
            <person name="Song X."/>
            <person name="Zheng Q."/>
            <person name="Huang R."/>
            <person name="Yang H."/>
            <person name="Du X."/>
            <person name="Chen L."/>
            <person name="Yang M."/>
            <person name="Gaffney P.M."/>
            <person name="Wang S."/>
            <person name="Luo L."/>
            <person name="She Z."/>
            <person name="Ming Y."/>
            <person name="Huang W."/>
            <person name="Zhang S."/>
            <person name="Huang B."/>
            <person name="Zhang Y."/>
            <person name="Qu T."/>
            <person name="Ni P."/>
            <person name="Miao G."/>
            <person name="Wang J."/>
            <person name="Wang Q."/>
            <person name="Steinberg C.E."/>
            <person name="Wang H."/>
            <person name="Li N."/>
            <person name="Qian L."/>
            <person name="Zhang G."/>
            <person name="Li Y."/>
            <person name="Yang H."/>
            <person name="Liu X."/>
            <person name="Wang J."/>
            <person name="Yin Y."/>
            <person name="Wang J."/>
        </authorList>
    </citation>
    <scope>NUCLEOTIDE SEQUENCE [LARGE SCALE GENOMIC DNA]</scope>
    <source>
        <strain evidence="6">05x7-T-G4-1.051#20</strain>
    </source>
</reference>
<dbReference type="EMBL" id="JH823243">
    <property type="protein sequence ID" value="EKC33557.1"/>
    <property type="molecule type" value="Genomic_DNA"/>
</dbReference>
<dbReference type="GO" id="GO:0005737">
    <property type="term" value="C:cytoplasm"/>
    <property type="evidence" value="ECO:0007669"/>
    <property type="project" value="TreeGrafter"/>
</dbReference>
<dbReference type="PROSITE" id="PS01359">
    <property type="entry name" value="ZF_PHD_1"/>
    <property type="match status" value="1"/>
</dbReference>
<dbReference type="SUPFAM" id="SSF47370">
    <property type="entry name" value="Bromodomain"/>
    <property type="match status" value="1"/>
</dbReference>
<dbReference type="InterPro" id="IPR013083">
    <property type="entry name" value="Znf_RING/FYVE/PHD"/>
</dbReference>
<gene>
    <name evidence="6" type="ORF">CGI_10014446</name>
</gene>
<dbReference type="InterPro" id="IPR036427">
    <property type="entry name" value="Bromodomain-like_sf"/>
</dbReference>
<evidence type="ECO:0000256" key="3">
    <source>
        <dbReference type="ARBA" id="ARBA00022833"/>
    </source>
</evidence>
<feature type="compositionally biased region" description="Basic and acidic residues" evidence="5">
    <location>
        <begin position="922"/>
        <end position="941"/>
    </location>
</feature>
<organism evidence="6">
    <name type="scientific">Magallana gigas</name>
    <name type="common">Pacific oyster</name>
    <name type="synonym">Crassostrea gigas</name>
    <dbReference type="NCBI Taxonomy" id="29159"/>
    <lineage>
        <taxon>Eukaryota</taxon>
        <taxon>Metazoa</taxon>
        <taxon>Spiralia</taxon>
        <taxon>Lophotrochozoa</taxon>
        <taxon>Mollusca</taxon>
        <taxon>Bivalvia</taxon>
        <taxon>Autobranchia</taxon>
        <taxon>Pteriomorphia</taxon>
        <taxon>Ostreida</taxon>
        <taxon>Ostreoidea</taxon>
        <taxon>Ostreidae</taxon>
        <taxon>Magallana</taxon>
    </lineage>
</organism>
<feature type="compositionally biased region" description="Basic and acidic residues" evidence="5">
    <location>
        <begin position="1002"/>
        <end position="1018"/>
    </location>
</feature>
<feature type="compositionally biased region" description="Polar residues" evidence="5">
    <location>
        <begin position="632"/>
        <end position="647"/>
    </location>
</feature>
<dbReference type="CDD" id="cd05508">
    <property type="entry name" value="Bromo_RACK7"/>
    <property type="match status" value="1"/>
</dbReference>
<dbReference type="InterPro" id="IPR011011">
    <property type="entry name" value="Znf_FYVE_PHD"/>
</dbReference>
<sequence length="1593" mass="178034">MTVFFSFILETYVQNVLLNDSVDHNTDEEVEEDTKKVLHPRHPNECHCFAFSHQSHLDECWKKSAMISRKRSPALSPNPYSMAVDLVFPLLCSDWPVEVDEAEKAGGMRTRLSTGSIHLNGTTTIAVAREIENNQRLQGKSPKDVVESPVKRKKTTSEEKTSGVDVSSVGTNPPPKKRKIGRNDGSGEDNRNDYFCWLCHKEGTVICCELCPRVYHTKCLEVSGDLPKDWVCPECEKIMRAECVDTRSKAMSMITVETLCTLLKYALERMKHQGSDPFTKPVDLQAVPYYTDYIFNPMDLTQLEKNVKKKLYGCTEAFLADAKWILHNCIIFNGSAHKLTASAKMIIKICKHEMNEVELCPDCYLNSCIRKNDEWFSETCRTPHTLVWAKLKGYPFWPAKALREVDGQVDVRFFGAHDRSWVPTSQVFMLSKEIPTPAKNKKGGFEYAMEETELHIKKIREKFGSFEYAPFRTPYDKNHVYFHNKMKIPNKNMIKKSPKAAVSSSSLKTASPVKTVISRQISDSKGVDKQSLVMKRASAVRNKYNSIITIRRGIGDASQPVKTEVPSGVFCVSSEEQGTSTEVKPDIKFTTSKLPNLTSRKSDIIDKIQSKIEAMSEGEEEESKEKPEHNSNQDPAMENSAASNESTNMDKIHCENQTIEEENDNHHESILDPLTGQICAKPITESQVRDKAAVIDKDCEKNTEDKTTQETNSRDESKTQEEKESSPDPTSSVSDVSPSKTEYLAKLQKTIQSCKDKLGISGDSLEEPDEGHSSQEDSEEEEEEEEEEEQRDDKNKQFDTEEDSQESSVRSPEESKSSEAEESKSSEAEESKSSEAEESKASEDEEVIASEAEERKSSEVKENKSSEVEEKKTSEVEEGKLSSAREDMDTDQVCSSSTDVTMDSKKTEKNIFELMETGTSVEVDKKEHSNSATKNNEEMKTSTKVKAQTKPVKPQTDSNSSAESEKKIVESEKNRSLSGKSLEFPDTTGKEEIQTSLDMSVESEKPEQEVDKSMREIEENGPVSTPTKVSPSGTSETNVSPKGKERAGIVYRKTNKKPVQPPVILPKPAGPVVSLSSEFFQNAVEKSLQPGSAPKSLLSPKRKLSEEDNASSQVTKVLKPNPQVQAKPGTEYARRVLEQPKASLEEPQPQTAVETKELPKYAQDLMRSFSEKMMASMQSSLQEMCSEIVSKSDQHRMPDETNMEAELVRIDWEQKQQIAELKHNFQLTVAEMKTLWEAEKQRIIQDMKVAHAKEIEKSISETKKKQWIHWPTHMPVCMQTQNNSDSNNTEANSQSNSSGRSSSHSNPSERPPQSTNITGVPPSSNPLEMESEDFRRATRENLTNILQQQQQRMQNPPPQPMTNVQYLPGGGTSSVAPPNIPPQYIQQQQQQRMIFDDSGRKKPNYYWTDQTMDQAVSAVLKDGMSVNKASKIFNVPRKILTERVGGRLPLPQSVTGNQPLATPSVQFQYVGPPQSLIQPPSGVQPLNSNQQAMRIPCPQTQGIPQTIMGPPHQVLSSGGSILYPIQISQSGPSLMTGGPVVISQAGQQVPPAGSMIISHPGQHQPQGPPMVVSQTNQHPQAIPGSLTYHGRFQ</sequence>
<dbReference type="GO" id="GO:0003677">
    <property type="term" value="F:DNA binding"/>
    <property type="evidence" value="ECO:0007669"/>
    <property type="project" value="InterPro"/>
</dbReference>
<dbReference type="CDD" id="cd15538">
    <property type="entry name" value="PHD_PRKCBP1"/>
    <property type="match status" value="1"/>
</dbReference>
<keyword evidence="6" id="KW-0808">Transferase</keyword>
<dbReference type="PANTHER" id="PTHR46453">
    <property type="entry name" value="PROTEIN KINASE C-BINDING PROTEIN 1"/>
    <property type="match status" value="1"/>
</dbReference>
<feature type="region of interest" description="Disordered" evidence="5">
    <location>
        <begin position="132"/>
        <end position="185"/>
    </location>
</feature>
<dbReference type="PANTHER" id="PTHR46453:SF5">
    <property type="entry name" value="PROTEIN KINASE C-BINDING PROTEIN 1 ISOFORM X1"/>
    <property type="match status" value="1"/>
</dbReference>
<feature type="compositionally biased region" description="Basic and acidic residues" evidence="5">
    <location>
        <begin position="811"/>
        <end position="842"/>
    </location>
</feature>
<dbReference type="InParanoid" id="K1QAA5"/>
<dbReference type="FunCoup" id="K1QAA5">
    <property type="interactions" value="1945"/>
</dbReference>
<feature type="region of interest" description="Disordered" evidence="5">
    <location>
        <begin position="755"/>
        <end position="1065"/>
    </location>
</feature>
<feature type="compositionally biased region" description="Basic and acidic residues" evidence="5">
    <location>
        <begin position="902"/>
        <end position="911"/>
    </location>
</feature>
<evidence type="ECO:0000313" key="6">
    <source>
        <dbReference type="EMBL" id="EKC33557.1"/>
    </source>
</evidence>
<feature type="region of interest" description="Disordered" evidence="5">
    <location>
        <begin position="1561"/>
        <end position="1593"/>
    </location>
</feature>
<feature type="compositionally biased region" description="Low complexity" evidence="5">
    <location>
        <begin position="727"/>
        <end position="741"/>
    </location>
</feature>
<dbReference type="InterPro" id="IPR044075">
    <property type="entry name" value="PRKCBP1_PHD"/>
</dbReference>
<dbReference type="GO" id="GO:0016301">
    <property type="term" value="F:kinase activity"/>
    <property type="evidence" value="ECO:0007669"/>
    <property type="project" value="UniProtKB-KW"/>
</dbReference>
<dbReference type="Pfam" id="PF00439">
    <property type="entry name" value="Bromodomain"/>
    <property type="match status" value="1"/>
</dbReference>
<dbReference type="Pfam" id="PF23460">
    <property type="entry name" value="ZMYND8_CC"/>
    <property type="match status" value="1"/>
</dbReference>
<feature type="compositionally biased region" description="Acidic residues" evidence="5">
    <location>
        <begin position="776"/>
        <end position="790"/>
    </location>
</feature>
<keyword evidence="4" id="KW-0103">Bromodomain</keyword>
<feature type="compositionally biased region" description="Basic and acidic residues" evidence="5">
    <location>
        <begin position="687"/>
        <end position="726"/>
    </location>
</feature>
<dbReference type="PROSITE" id="PS50014">
    <property type="entry name" value="BROMODOMAIN_2"/>
    <property type="match status" value="1"/>
</dbReference>
<dbReference type="SMART" id="SM00293">
    <property type="entry name" value="PWWP"/>
    <property type="match status" value="1"/>
</dbReference>
<feature type="region of interest" description="Disordered" evidence="5">
    <location>
        <begin position="1086"/>
        <end position="1152"/>
    </location>
</feature>
<feature type="compositionally biased region" description="Polar residues" evidence="5">
    <location>
        <begin position="1311"/>
        <end position="1326"/>
    </location>
</feature>
<dbReference type="Gene3D" id="3.30.40.10">
    <property type="entry name" value="Zinc/RING finger domain, C3HC4 (zinc finger)"/>
    <property type="match status" value="1"/>
</dbReference>
<dbReference type="InterPro" id="IPR009057">
    <property type="entry name" value="Homeodomain-like_sf"/>
</dbReference>
<accession>K1QAA5</accession>
<feature type="compositionally biased region" description="Low complexity" evidence="5">
    <location>
        <begin position="1292"/>
        <end position="1308"/>
    </location>
</feature>
<feature type="compositionally biased region" description="Polar residues" evidence="5">
    <location>
        <begin position="1278"/>
        <end position="1291"/>
    </location>
</feature>
<dbReference type="PRINTS" id="PR00503">
    <property type="entry name" value="BROMODOMAIN"/>
</dbReference>
<dbReference type="InterPro" id="IPR001965">
    <property type="entry name" value="Znf_PHD"/>
</dbReference>
<dbReference type="PROSITE" id="PS50016">
    <property type="entry name" value="ZF_PHD_2"/>
    <property type="match status" value="1"/>
</dbReference>
<feature type="compositionally biased region" description="Polar residues" evidence="5">
    <location>
        <begin position="892"/>
        <end position="901"/>
    </location>
</feature>
<dbReference type="SUPFAM" id="SSF46689">
    <property type="entry name" value="Homeodomain-like"/>
    <property type="match status" value="1"/>
</dbReference>
<feature type="compositionally biased region" description="Basic and acidic residues" evidence="5">
    <location>
        <begin position="852"/>
        <end position="887"/>
    </location>
</feature>